<proteinExistence type="predicted"/>
<protein>
    <submittedName>
        <fullName evidence="1">F-box At1g55000</fullName>
    </submittedName>
</protein>
<dbReference type="Gramene" id="OE9A087642T1">
    <property type="protein sequence ID" value="OE9A087642C1"/>
    <property type="gene ID" value="OE9A087642"/>
</dbReference>
<reference evidence="1 2" key="1">
    <citation type="submission" date="2019-12" db="EMBL/GenBank/DDBJ databases">
        <authorList>
            <person name="Alioto T."/>
            <person name="Alioto T."/>
            <person name="Gomez Garrido J."/>
        </authorList>
    </citation>
    <scope>NUCLEOTIDE SEQUENCE [LARGE SCALE GENOMIC DNA]</scope>
</reference>
<dbReference type="AlphaFoldDB" id="A0A8S0QBN2"/>
<sequence length="143" mass="16060">MNYNFSTLLCKDTLYIILGNLLLIDLARSVCVCRLWYSVVVDKDIQIKALFLLGNSGVLETLPLLASGKTIRLPNFPFRIACHVGTLLPTSLSNIMFSGHRGLYSKKDFLRQRLGLKKAEWDLGKKRDKSEGGRARDFGIQLG</sequence>
<dbReference type="SUPFAM" id="SSF81383">
    <property type="entry name" value="F-box domain"/>
    <property type="match status" value="1"/>
</dbReference>
<evidence type="ECO:0000313" key="2">
    <source>
        <dbReference type="Proteomes" id="UP000594638"/>
    </source>
</evidence>
<comment type="caution">
    <text evidence="1">The sequence shown here is derived from an EMBL/GenBank/DDBJ whole genome shotgun (WGS) entry which is preliminary data.</text>
</comment>
<dbReference type="EMBL" id="CACTIH010001851">
    <property type="protein sequence ID" value="CAA2965962.1"/>
    <property type="molecule type" value="Genomic_DNA"/>
</dbReference>
<accession>A0A8S0QBN2</accession>
<organism evidence="1 2">
    <name type="scientific">Olea europaea subsp. europaea</name>
    <dbReference type="NCBI Taxonomy" id="158383"/>
    <lineage>
        <taxon>Eukaryota</taxon>
        <taxon>Viridiplantae</taxon>
        <taxon>Streptophyta</taxon>
        <taxon>Embryophyta</taxon>
        <taxon>Tracheophyta</taxon>
        <taxon>Spermatophyta</taxon>
        <taxon>Magnoliopsida</taxon>
        <taxon>eudicotyledons</taxon>
        <taxon>Gunneridae</taxon>
        <taxon>Pentapetalae</taxon>
        <taxon>asterids</taxon>
        <taxon>lamiids</taxon>
        <taxon>Lamiales</taxon>
        <taxon>Oleaceae</taxon>
        <taxon>Oleeae</taxon>
        <taxon>Olea</taxon>
    </lineage>
</organism>
<dbReference type="Proteomes" id="UP000594638">
    <property type="component" value="Unassembled WGS sequence"/>
</dbReference>
<gene>
    <name evidence="1" type="ORF">OLEA9_A087642</name>
</gene>
<name>A0A8S0QBN2_OLEEU</name>
<evidence type="ECO:0000313" key="1">
    <source>
        <dbReference type="EMBL" id="CAA2965962.1"/>
    </source>
</evidence>
<dbReference type="InterPro" id="IPR036047">
    <property type="entry name" value="F-box-like_dom_sf"/>
</dbReference>
<keyword evidence="2" id="KW-1185">Reference proteome</keyword>